<gene>
    <name evidence="1" type="ORF">LCGC14_3008200</name>
</gene>
<dbReference type="EMBL" id="LAZR01062183">
    <property type="protein sequence ID" value="KKK62052.1"/>
    <property type="molecule type" value="Genomic_DNA"/>
</dbReference>
<sequence>MAARIPQSCIPENRPALDFMAHAPKSYRVNKSYWYIVCFDNGRATGVIPSPNQSWAHDGREEYEASAPGREAMMIRGRDVHEYRAINGIS</sequence>
<comment type="caution">
    <text evidence="1">The sequence shown here is derived from an EMBL/GenBank/DDBJ whole genome shotgun (WGS) entry which is preliminary data.</text>
</comment>
<evidence type="ECO:0000313" key="1">
    <source>
        <dbReference type="EMBL" id="KKK62052.1"/>
    </source>
</evidence>
<name>A0A0F8WYV9_9ZZZZ</name>
<protein>
    <submittedName>
        <fullName evidence="1">Uncharacterized protein</fullName>
    </submittedName>
</protein>
<organism evidence="1">
    <name type="scientific">marine sediment metagenome</name>
    <dbReference type="NCBI Taxonomy" id="412755"/>
    <lineage>
        <taxon>unclassified sequences</taxon>
        <taxon>metagenomes</taxon>
        <taxon>ecological metagenomes</taxon>
    </lineage>
</organism>
<dbReference type="AlphaFoldDB" id="A0A0F8WYV9"/>
<proteinExistence type="predicted"/>
<reference evidence="1" key="1">
    <citation type="journal article" date="2015" name="Nature">
        <title>Complex archaea that bridge the gap between prokaryotes and eukaryotes.</title>
        <authorList>
            <person name="Spang A."/>
            <person name="Saw J.H."/>
            <person name="Jorgensen S.L."/>
            <person name="Zaremba-Niedzwiedzka K."/>
            <person name="Martijn J."/>
            <person name="Lind A.E."/>
            <person name="van Eijk R."/>
            <person name="Schleper C."/>
            <person name="Guy L."/>
            <person name="Ettema T.J."/>
        </authorList>
    </citation>
    <scope>NUCLEOTIDE SEQUENCE</scope>
</reference>
<accession>A0A0F8WYV9</accession>